<evidence type="ECO:0000256" key="6">
    <source>
        <dbReference type="SAM" id="Phobius"/>
    </source>
</evidence>
<protein>
    <submittedName>
        <fullName evidence="8">GtrA family protein</fullName>
    </submittedName>
</protein>
<feature type="transmembrane region" description="Helical" evidence="6">
    <location>
        <begin position="108"/>
        <end position="130"/>
    </location>
</feature>
<organism evidence="8 9">
    <name type="scientific">Ethanoligenens harbinense (strain DSM 18485 / JCM 12961 / CGMCC 1.5033 / YUAN-3)</name>
    <dbReference type="NCBI Taxonomy" id="663278"/>
    <lineage>
        <taxon>Bacteria</taxon>
        <taxon>Bacillati</taxon>
        <taxon>Bacillota</taxon>
        <taxon>Clostridia</taxon>
        <taxon>Eubacteriales</taxon>
        <taxon>Oscillospiraceae</taxon>
        <taxon>Ethanoligenens</taxon>
    </lineage>
</organism>
<comment type="similarity">
    <text evidence="2">Belongs to the GtrA family.</text>
</comment>
<dbReference type="PANTHER" id="PTHR38459:SF1">
    <property type="entry name" value="PROPHAGE BACTOPRENOL-LINKED GLUCOSE TRANSLOCASE HOMOLOG"/>
    <property type="match status" value="1"/>
</dbReference>
<dbReference type="eggNOG" id="COG2246">
    <property type="taxonomic scope" value="Bacteria"/>
</dbReference>
<reference evidence="8 9" key="1">
    <citation type="submission" date="2010-12" db="EMBL/GenBank/DDBJ databases">
        <title>Complete sequence of Ethanoligenens harbinense YUAN-3.</title>
        <authorList>
            <person name="Lucas S."/>
            <person name="Copeland A."/>
            <person name="Lapidus A."/>
            <person name="Cheng J.-F."/>
            <person name="Bruce D."/>
            <person name="Goodwin L."/>
            <person name="Pitluck S."/>
            <person name="Chertkov O."/>
            <person name="Misra M."/>
            <person name="Detter J.C."/>
            <person name="Han C."/>
            <person name="Tapia R."/>
            <person name="Land M."/>
            <person name="Hauser L."/>
            <person name="Jeffries C."/>
            <person name="Kyrpides N."/>
            <person name="Ivanova N."/>
            <person name="Mikhailova N."/>
            <person name="Wang A."/>
            <person name="Mouttaki H."/>
            <person name="He Z."/>
            <person name="Zhou J."/>
            <person name="Hemme C.L."/>
            <person name="Woyke T."/>
        </authorList>
    </citation>
    <scope>NUCLEOTIDE SEQUENCE [LARGE SCALE GENOMIC DNA]</scope>
    <source>
        <strain evidence="9">DSM 18485 / JCM 12961 / CGMCC 1.5033 / YUAN-3</strain>
    </source>
</reference>
<dbReference type="EMBL" id="CP002400">
    <property type="protein sequence ID" value="ADU25844.1"/>
    <property type="molecule type" value="Genomic_DNA"/>
</dbReference>
<evidence type="ECO:0000313" key="9">
    <source>
        <dbReference type="Proteomes" id="UP000001551"/>
    </source>
</evidence>
<keyword evidence="4 6" id="KW-1133">Transmembrane helix</keyword>
<evidence type="ECO:0000256" key="2">
    <source>
        <dbReference type="ARBA" id="ARBA00009399"/>
    </source>
</evidence>
<sequence>MASFKKIVSAFRKRYPTLYQLAGFCAVGASGLLVMMAAYYLFLAFHADKQVANLAGFSASTAYAYLMNFVFVFQAKTVPPKRAAVKFFALYIALYFFSAYMVHVFTDLLHISVLLIPILNSILITPPSFLGSKYWVFREKEKSLGA</sequence>
<accession>E6U7A9</accession>
<evidence type="ECO:0000256" key="3">
    <source>
        <dbReference type="ARBA" id="ARBA00022692"/>
    </source>
</evidence>
<keyword evidence="3 6" id="KW-0812">Transmembrane</keyword>
<dbReference type="HOGENOM" id="CLU_083873_4_1_9"/>
<evidence type="ECO:0000259" key="7">
    <source>
        <dbReference type="Pfam" id="PF04138"/>
    </source>
</evidence>
<dbReference type="GO" id="GO:0005886">
    <property type="term" value="C:plasma membrane"/>
    <property type="evidence" value="ECO:0007669"/>
    <property type="project" value="TreeGrafter"/>
</dbReference>
<gene>
    <name evidence="8" type="ordered locus">Ethha_0257</name>
</gene>
<evidence type="ECO:0000313" key="8">
    <source>
        <dbReference type="EMBL" id="ADU25844.1"/>
    </source>
</evidence>
<dbReference type="InterPro" id="IPR007267">
    <property type="entry name" value="GtrA_DPMS_TM"/>
</dbReference>
<dbReference type="RefSeq" id="WP_013484225.1">
    <property type="nucleotide sequence ID" value="NC_014828.1"/>
</dbReference>
<evidence type="ECO:0000256" key="1">
    <source>
        <dbReference type="ARBA" id="ARBA00004141"/>
    </source>
</evidence>
<comment type="subcellular location">
    <subcellularLocation>
        <location evidence="1">Membrane</location>
        <topology evidence="1">Multi-pass membrane protein</topology>
    </subcellularLocation>
</comment>
<dbReference type="PANTHER" id="PTHR38459">
    <property type="entry name" value="PROPHAGE BACTOPRENOL-LINKED GLUCOSE TRANSLOCASE HOMOLOG"/>
    <property type="match status" value="1"/>
</dbReference>
<feature type="transmembrane region" description="Helical" evidence="6">
    <location>
        <begin position="21"/>
        <end position="42"/>
    </location>
</feature>
<keyword evidence="9" id="KW-1185">Reference proteome</keyword>
<name>E6U7A9_ETHHY</name>
<dbReference type="AlphaFoldDB" id="E6U7A9"/>
<feature type="transmembrane region" description="Helical" evidence="6">
    <location>
        <begin position="85"/>
        <end position="102"/>
    </location>
</feature>
<dbReference type="Pfam" id="PF04138">
    <property type="entry name" value="GtrA_DPMS_TM"/>
    <property type="match status" value="1"/>
</dbReference>
<dbReference type="Proteomes" id="UP000001551">
    <property type="component" value="Chromosome"/>
</dbReference>
<evidence type="ECO:0000256" key="5">
    <source>
        <dbReference type="ARBA" id="ARBA00023136"/>
    </source>
</evidence>
<dbReference type="InterPro" id="IPR051401">
    <property type="entry name" value="GtrA_CellWall_Glycosyl"/>
</dbReference>
<dbReference type="GO" id="GO:0000271">
    <property type="term" value="P:polysaccharide biosynthetic process"/>
    <property type="evidence" value="ECO:0007669"/>
    <property type="project" value="InterPro"/>
</dbReference>
<evidence type="ECO:0000256" key="4">
    <source>
        <dbReference type="ARBA" id="ARBA00022989"/>
    </source>
</evidence>
<proteinExistence type="inferred from homology"/>
<dbReference type="KEGG" id="eha:Ethha_0257"/>
<feature type="transmembrane region" description="Helical" evidence="6">
    <location>
        <begin position="54"/>
        <end position="73"/>
    </location>
</feature>
<keyword evidence="5 6" id="KW-0472">Membrane</keyword>
<feature type="domain" description="GtrA/DPMS transmembrane" evidence="7">
    <location>
        <begin position="24"/>
        <end position="137"/>
    </location>
</feature>
<dbReference type="STRING" id="663278.Ethha_0257"/>